<dbReference type="AlphaFoldDB" id="A0A5D3B4R6"/>
<evidence type="ECO:0000313" key="7">
    <source>
        <dbReference type="Proteomes" id="UP000322245"/>
    </source>
</evidence>
<dbReference type="InterPro" id="IPR004097">
    <property type="entry name" value="DHHA2"/>
</dbReference>
<evidence type="ECO:0000256" key="4">
    <source>
        <dbReference type="ARBA" id="ARBA00023211"/>
    </source>
</evidence>
<evidence type="ECO:0000256" key="3">
    <source>
        <dbReference type="ARBA" id="ARBA00022801"/>
    </source>
</evidence>
<comment type="caution">
    <text evidence="6">The sequence shown here is derived from an EMBL/GenBank/DDBJ whole genome shotgun (WGS) entry which is preliminary data.</text>
</comment>
<dbReference type="SUPFAM" id="SSF64182">
    <property type="entry name" value="DHH phosphoesterases"/>
    <property type="match status" value="1"/>
</dbReference>
<dbReference type="SMART" id="SM01131">
    <property type="entry name" value="DHHA2"/>
    <property type="match status" value="1"/>
</dbReference>
<dbReference type="InterPro" id="IPR001667">
    <property type="entry name" value="DDH_dom"/>
</dbReference>
<dbReference type="InterPro" id="IPR038222">
    <property type="entry name" value="DHHA2_dom_sf"/>
</dbReference>
<evidence type="ECO:0000313" key="6">
    <source>
        <dbReference type="EMBL" id="TYJ57968.1"/>
    </source>
</evidence>
<keyword evidence="7" id="KW-1185">Reference proteome</keyword>
<gene>
    <name evidence="6" type="ORF">B9479_001326</name>
</gene>
<dbReference type="Pfam" id="PF02833">
    <property type="entry name" value="DHHA2"/>
    <property type="match status" value="1"/>
</dbReference>
<dbReference type="GO" id="GO:0005737">
    <property type="term" value="C:cytoplasm"/>
    <property type="evidence" value="ECO:0007669"/>
    <property type="project" value="InterPro"/>
</dbReference>
<dbReference type="PANTHER" id="PTHR12112">
    <property type="entry name" value="BNIP - RELATED"/>
    <property type="match status" value="1"/>
</dbReference>
<feature type="domain" description="DHHA2" evidence="5">
    <location>
        <begin position="321"/>
        <end position="497"/>
    </location>
</feature>
<keyword evidence="2" id="KW-0479">Metal-binding</keyword>
<dbReference type="InterPro" id="IPR038763">
    <property type="entry name" value="DHH_sf"/>
</dbReference>
<evidence type="ECO:0000256" key="2">
    <source>
        <dbReference type="ARBA" id="ARBA00022723"/>
    </source>
</evidence>
<proteinExistence type="predicted"/>
<dbReference type="PANTHER" id="PTHR12112:SF39">
    <property type="entry name" value="EG:152A3.5 PROTEIN (FBGN0003116_PN PROTEIN)"/>
    <property type="match status" value="1"/>
</dbReference>
<dbReference type="GO" id="GO:0004309">
    <property type="term" value="F:exopolyphosphatase activity"/>
    <property type="evidence" value="ECO:0007669"/>
    <property type="project" value="TreeGrafter"/>
</dbReference>
<name>A0A5D3B4R6_9TREE</name>
<keyword evidence="3" id="KW-0378">Hydrolase</keyword>
<dbReference type="Gene3D" id="3.90.1640.10">
    <property type="entry name" value="inorganic pyrophosphatase (n-terminal core)"/>
    <property type="match status" value="1"/>
</dbReference>
<protein>
    <recommendedName>
        <fullName evidence="5">DHHA2 domain-containing protein</fullName>
    </recommendedName>
</protein>
<dbReference type="Gene3D" id="3.10.310.20">
    <property type="entry name" value="DHHA2 domain"/>
    <property type="match status" value="1"/>
</dbReference>
<dbReference type="EMBL" id="NIDF01000008">
    <property type="protein sequence ID" value="TYJ57968.1"/>
    <property type="molecule type" value="Genomic_DNA"/>
</dbReference>
<evidence type="ECO:0000259" key="5">
    <source>
        <dbReference type="SMART" id="SM01131"/>
    </source>
</evidence>
<dbReference type="Proteomes" id="UP000322245">
    <property type="component" value="Unassembled WGS sequence"/>
</dbReference>
<organism evidence="6 7">
    <name type="scientific">Cryptococcus floricola</name>
    <dbReference type="NCBI Taxonomy" id="2591691"/>
    <lineage>
        <taxon>Eukaryota</taxon>
        <taxon>Fungi</taxon>
        <taxon>Dikarya</taxon>
        <taxon>Basidiomycota</taxon>
        <taxon>Agaricomycotina</taxon>
        <taxon>Tremellomycetes</taxon>
        <taxon>Tremellales</taxon>
        <taxon>Cryptococcaceae</taxon>
        <taxon>Cryptococcus</taxon>
    </lineage>
</organism>
<dbReference type="Pfam" id="PF01368">
    <property type="entry name" value="DHH"/>
    <property type="match status" value="1"/>
</dbReference>
<reference evidence="6 7" key="1">
    <citation type="submission" date="2017-05" db="EMBL/GenBank/DDBJ databases">
        <title>The Genome Sequence of Tsuchiyaea wingfieldii DSM 27421.</title>
        <authorList>
            <person name="Cuomo C."/>
            <person name="Passer A."/>
            <person name="Billmyre B."/>
            <person name="Heitman J."/>
        </authorList>
    </citation>
    <scope>NUCLEOTIDE SEQUENCE [LARGE SCALE GENOMIC DNA]</scope>
    <source>
        <strain evidence="6 7">DSM 27421</strain>
    </source>
</reference>
<keyword evidence="4" id="KW-0464">Manganese</keyword>
<accession>A0A5D3B4R6</accession>
<evidence type="ECO:0000256" key="1">
    <source>
        <dbReference type="ARBA" id="ARBA00001936"/>
    </source>
</evidence>
<sequence length="501" mass="54973">MRWPRQYKTLALIAAFAFLPPVVLFLSVLGYLSESMRVCLPFSLSKLSTTAHNNLYCHAIRPFANMSNTKIQTEDVQEGRLAGFLISQRDLFLQDLREGKGKGWTVVMGNEAGDLDSLASSIAFSQLSSTLLASRVVPLILTPPKFMPLRPENLLALQNASLPLSSLLHTNQLPIATSELAVQGVKFALVDHNRLLPQFGDGQVESVIDHHEDEGVHTDASIREITFPTGSCTSLVTKHFREQWEASLSRGAPIPSELATLLLSGILIDTGGLKPGRKATPIDYEAAAFLYPISTLPQIGSNFSVSAVSAEAVPAPLSGLAETLSETKNDVSTLSTYELLMRDYKEYTWPTQAAAYPTLKVGLSTVPLGLKPWIAKAPEGWESLMEGVRVWMQERTLDLEGILTTYSSEKKGKHKRQLALIARPGGVLHTNEQAEQVFASLVKGLDASEELVLQEWKQEKAVKREVVGGEQVWVKVWVQGNAKATRKQVAPLLKDLVSQLE</sequence>
<dbReference type="GO" id="GO:0046872">
    <property type="term" value="F:metal ion binding"/>
    <property type="evidence" value="ECO:0007669"/>
    <property type="project" value="UniProtKB-KW"/>
</dbReference>
<comment type="cofactor">
    <cofactor evidence="1">
        <name>Mn(2+)</name>
        <dbReference type="ChEBI" id="CHEBI:29035"/>
    </cofactor>
</comment>